<organism evidence="2 3">
    <name type="scientific">Actinoplanes auranticolor</name>
    <dbReference type="NCBI Taxonomy" id="47988"/>
    <lineage>
        <taxon>Bacteria</taxon>
        <taxon>Bacillati</taxon>
        <taxon>Actinomycetota</taxon>
        <taxon>Actinomycetes</taxon>
        <taxon>Micromonosporales</taxon>
        <taxon>Micromonosporaceae</taxon>
        <taxon>Actinoplanes</taxon>
    </lineage>
</organism>
<dbReference type="EMBL" id="BOQL01000053">
    <property type="protein sequence ID" value="GIM74964.1"/>
    <property type="molecule type" value="Genomic_DNA"/>
</dbReference>
<evidence type="ECO:0000256" key="1">
    <source>
        <dbReference type="SAM" id="Phobius"/>
    </source>
</evidence>
<reference evidence="2" key="1">
    <citation type="submission" date="2021-03" db="EMBL/GenBank/DDBJ databases">
        <title>Whole genome shotgun sequence of Actinoplanes auranticolor NBRC 12245.</title>
        <authorList>
            <person name="Komaki H."/>
            <person name="Tamura T."/>
        </authorList>
    </citation>
    <scope>NUCLEOTIDE SEQUENCE</scope>
    <source>
        <strain evidence="2">NBRC 12245</strain>
    </source>
</reference>
<keyword evidence="1" id="KW-1133">Transmembrane helix</keyword>
<feature type="transmembrane region" description="Helical" evidence="1">
    <location>
        <begin position="12"/>
        <end position="30"/>
    </location>
</feature>
<evidence type="ECO:0000313" key="3">
    <source>
        <dbReference type="Proteomes" id="UP000681340"/>
    </source>
</evidence>
<gene>
    <name evidence="2" type="ORF">Aau02nite_63630</name>
</gene>
<keyword evidence="1" id="KW-0472">Membrane</keyword>
<dbReference type="AlphaFoldDB" id="A0A919VQI6"/>
<keyword evidence="3" id="KW-1185">Reference proteome</keyword>
<accession>A0A919VQI6</accession>
<dbReference type="Proteomes" id="UP000681340">
    <property type="component" value="Unassembled WGS sequence"/>
</dbReference>
<protein>
    <submittedName>
        <fullName evidence="2">Uncharacterized protein</fullName>
    </submittedName>
</protein>
<evidence type="ECO:0000313" key="2">
    <source>
        <dbReference type="EMBL" id="GIM74964.1"/>
    </source>
</evidence>
<dbReference type="RefSeq" id="WP_212992247.1">
    <property type="nucleotide sequence ID" value="NZ_BAABEA010000004.1"/>
</dbReference>
<proteinExistence type="predicted"/>
<comment type="caution">
    <text evidence="2">The sequence shown here is derived from an EMBL/GenBank/DDBJ whole genome shotgun (WGS) entry which is preliminary data.</text>
</comment>
<name>A0A919VQI6_9ACTN</name>
<sequence>MDGFIAAVVKPGIGPIAAYPVVLKLLLQAARRGRVRTTRMEAYHLGTQGLAAGADAVSAALDVPLPQRLTGARRLAVATVLSDAREVWQRRLPGAEFHTLSLEDVSTASVTYTALDAVYASGLLQGGADRRRWAHRSIEEFLCATGLQSLPRHSVKRLVLHPRATHRLKLTLPTNG</sequence>
<keyword evidence="1" id="KW-0812">Transmembrane</keyword>